<dbReference type="OrthoDB" id="316630at2"/>
<evidence type="ECO:0000313" key="2">
    <source>
        <dbReference type="EMBL" id="NYT39037.1"/>
    </source>
</evidence>
<dbReference type="Pfam" id="PF05171">
    <property type="entry name" value="HemS"/>
    <property type="match status" value="2"/>
</dbReference>
<dbReference type="SUPFAM" id="SSF144064">
    <property type="entry name" value="Heme iron utilization protein-like"/>
    <property type="match status" value="1"/>
</dbReference>
<proteinExistence type="predicted"/>
<keyword evidence="3" id="KW-1185">Reference proteome</keyword>
<dbReference type="EMBL" id="JACCEW010000009">
    <property type="protein sequence ID" value="NYT39037.1"/>
    <property type="molecule type" value="Genomic_DNA"/>
</dbReference>
<dbReference type="AlphaFoldDB" id="A0A853FGN1"/>
<organism evidence="2 3">
    <name type="scientific">Allopusillimonas soli</name>
    <dbReference type="NCBI Taxonomy" id="659016"/>
    <lineage>
        <taxon>Bacteria</taxon>
        <taxon>Pseudomonadati</taxon>
        <taxon>Pseudomonadota</taxon>
        <taxon>Betaproteobacteria</taxon>
        <taxon>Burkholderiales</taxon>
        <taxon>Alcaligenaceae</taxon>
        <taxon>Allopusillimonas</taxon>
    </lineage>
</organism>
<accession>A0A853FGN1</accession>
<evidence type="ECO:0000313" key="3">
    <source>
        <dbReference type="Proteomes" id="UP000580517"/>
    </source>
</evidence>
<dbReference type="InterPro" id="IPR007845">
    <property type="entry name" value="HemS/ChuX_dom"/>
</dbReference>
<evidence type="ECO:0000259" key="1">
    <source>
        <dbReference type="Pfam" id="PF05171"/>
    </source>
</evidence>
<dbReference type="CDD" id="cd16831">
    <property type="entry name" value="HemS-like_C"/>
    <property type="match status" value="1"/>
</dbReference>
<dbReference type="CDD" id="cd16830">
    <property type="entry name" value="HemS-like_N"/>
    <property type="match status" value="1"/>
</dbReference>
<gene>
    <name evidence="2" type="ORF">H0A68_19355</name>
</gene>
<sequence length="348" mass="38503">MNTATAQQAQSLRERYTLIKAENPKARIRNVAEQMGVTELELVAAQCGDIKAQRLKEPAQDILKELGALGRVMALTRNEWAVHERHGRYEDVRAGKTMGIALGPDIDLRLFFSVWKSVWAVDDGGRKSLQFFDMAGGALHKVYVTDETDTAAYEALVARFVDPQAEWPEIESLPPVDATPVTEAPAALRADWLAMQDTHEFFGLLKKHQVSRLTALRGVGPDLAQQMPNDLAERMITDVAGQSIPFMCFVGNRGIVQIHSGPIAKTLRTGPWFNILEPHFNLHLNTDAIDATWIVNRPTSDGWVTSLECFAANGDLIAQFFGARKPGVPELTSWRELLAGYCTEPLAA</sequence>
<protein>
    <submittedName>
        <fullName evidence="2">Hemin-degrading factor</fullName>
    </submittedName>
</protein>
<dbReference type="InterPro" id="IPR053733">
    <property type="entry name" value="Heme_Transport_Util_sf"/>
</dbReference>
<dbReference type="GO" id="GO:0006826">
    <property type="term" value="P:iron ion transport"/>
    <property type="evidence" value="ECO:0007669"/>
    <property type="project" value="InterPro"/>
</dbReference>
<dbReference type="Gene3D" id="3.40.1570.10">
    <property type="entry name" value="HemS/ChuS/ChuX like domains"/>
    <property type="match status" value="2"/>
</dbReference>
<dbReference type="Proteomes" id="UP000580517">
    <property type="component" value="Unassembled WGS sequence"/>
</dbReference>
<dbReference type="RefSeq" id="WP_129971493.1">
    <property type="nucleotide sequence ID" value="NZ_JACCEW010000009.1"/>
</dbReference>
<feature type="domain" description="Haemin-degrading HemS/ChuX" evidence="1">
    <location>
        <begin position="209"/>
        <end position="341"/>
    </location>
</feature>
<name>A0A853FGN1_9BURK</name>
<comment type="caution">
    <text evidence="2">The sequence shown here is derived from an EMBL/GenBank/DDBJ whole genome shotgun (WGS) entry which is preliminary data.</text>
</comment>
<feature type="domain" description="Haemin-degrading HemS/ChuX" evidence="1">
    <location>
        <begin position="36"/>
        <end position="160"/>
    </location>
</feature>
<reference evidence="2 3" key="1">
    <citation type="submission" date="2020-07" db="EMBL/GenBank/DDBJ databases">
        <title>Taxonomic revisions and descriptions of new bacterial species based on genomic comparisons in the high-G+C-content subgroup of the family Alcaligenaceae.</title>
        <authorList>
            <person name="Szabo A."/>
            <person name="Felfoldi T."/>
        </authorList>
    </citation>
    <scope>NUCLEOTIDE SEQUENCE [LARGE SCALE GENOMIC DNA]</scope>
    <source>
        <strain evidence="2 3">DSM 25264</strain>
    </source>
</reference>